<dbReference type="WBParaSite" id="Pan_g9915.t2">
    <property type="protein sequence ID" value="Pan_g9915.t2"/>
    <property type="gene ID" value="Pan_g9915"/>
</dbReference>
<protein>
    <submittedName>
        <fullName evidence="2">TNFR-Cys domain-containing protein</fullName>
    </submittedName>
</protein>
<reference evidence="2" key="2">
    <citation type="submission" date="2020-10" db="UniProtKB">
        <authorList>
            <consortium name="WormBaseParasite"/>
        </authorList>
    </citation>
    <scope>IDENTIFICATION</scope>
</reference>
<name>A0A7E4WEB2_PANRE</name>
<proteinExistence type="predicted"/>
<dbReference type="Proteomes" id="UP000492821">
    <property type="component" value="Unassembled WGS sequence"/>
</dbReference>
<reference evidence="1" key="1">
    <citation type="journal article" date="2013" name="Genetics">
        <title>The draft genome and transcriptome of Panagrellus redivivus are shaped by the harsh demands of a free-living lifestyle.</title>
        <authorList>
            <person name="Srinivasan J."/>
            <person name="Dillman A.R."/>
            <person name="Macchietto M.G."/>
            <person name="Heikkinen L."/>
            <person name="Lakso M."/>
            <person name="Fracchia K.M."/>
            <person name="Antoshechkin I."/>
            <person name="Mortazavi A."/>
            <person name="Wong G."/>
            <person name="Sternberg P.W."/>
        </authorList>
    </citation>
    <scope>NUCLEOTIDE SEQUENCE [LARGE SCALE GENOMIC DNA]</scope>
    <source>
        <strain evidence="1">MT8872</strain>
    </source>
</reference>
<dbReference type="AlphaFoldDB" id="A0A7E4WEB2"/>
<evidence type="ECO:0000313" key="1">
    <source>
        <dbReference type="Proteomes" id="UP000492821"/>
    </source>
</evidence>
<organism evidence="1 2">
    <name type="scientific">Panagrellus redivivus</name>
    <name type="common">Microworm</name>
    <dbReference type="NCBI Taxonomy" id="6233"/>
    <lineage>
        <taxon>Eukaryota</taxon>
        <taxon>Metazoa</taxon>
        <taxon>Ecdysozoa</taxon>
        <taxon>Nematoda</taxon>
        <taxon>Chromadorea</taxon>
        <taxon>Rhabditida</taxon>
        <taxon>Tylenchina</taxon>
        <taxon>Panagrolaimomorpha</taxon>
        <taxon>Panagrolaimoidea</taxon>
        <taxon>Panagrolaimidae</taxon>
        <taxon>Panagrellus</taxon>
    </lineage>
</organism>
<sequence length="284" mass="32317">MHPDEQRRHCFVHFATNKSTKHIHCCRSLNTLLIDGRQLTMILSILLVFCLFGIAQTDGPPKLPGCLTLGCDKSVTFKTPVRACDECRNGTHPLTRFCAVINNSTHCINDIPQKCNLQTTPVAPIAQKVGHFCIIQKKSYLPLPAINQNKTIDISVPRFFESDKYEHLRFHSLNIQLYFEKDVNATCDSTTFTRRKSANVANCLWSMSVAMPVIDAKDTEGDAYYYDDQSELSLSFAPRLLPHKKNTPVSVWYRVQADHVIDHGNQQLNFSIPLYSYRKDVKVQ</sequence>
<keyword evidence="1" id="KW-1185">Reference proteome</keyword>
<evidence type="ECO:0000313" key="2">
    <source>
        <dbReference type="WBParaSite" id="Pan_g9915.t2"/>
    </source>
</evidence>
<accession>A0A7E4WEB2</accession>